<feature type="compositionally biased region" description="Low complexity" evidence="3">
    <location>
        <begin position="619"/>
        <end position="628"/>
    </location>
</feature>
<dbReference type="SMART" id="SM00454">
    <property type="entry name" value="SAM"/>
    <property type="match status" value="3"/>
</dbReference>
<dbReference type="AlphaFoldDB" id="A0ABD0XXH9"/>
<dbReference type="Pfam" id="PF00536">
    <property type="entry name" value="SAM_1"/>
    <property type="match status" value="2"/>
</dbReference>
<dbReference type="FunFam" id="1.10.150.50:FF:000005">
    <property type="entry name" value="Liprin-beta-1 isoform 1"/>
    <property type="match status" value="1"/>
</dbReference>
<feature type="region of interest" description="Disordered" evidence="3">
    <location>
        <begin position="97"/>
        <end position="130"/>
    </location>
</feature>
<comment type="caution">
    <text evidence="5">The sequence shown here is derived from an EMBL/GenBank/DDBJ whole genome shotgun (WGS) entry which is preliminary data.</text>
</comment>
<dbReference type="InterPro" id="IPR001660">
    <property type="entry name" value="SAM"/>
</dbReference>
<dbReference type="Pfam" id="PF26022">
    <property type="entry name" value="CC_Liprin_beta"/>
    <property type="match status" value="1"/>
</dbReference>
<dbReference type="PROSITE" id="PS50105">
    <property type="entry name" value="SAM_DOMAIN"/>
    <property type="match status" value="1"/>
</dbReference>
<dbReference type="CDD" id="cd09569">
    <property type="entry name" value="SAM_liprin-beta1_2_repeat3"/>
    <property type="match status" value="1"/>
</dbReference>
<accession>A0ABD0XXH9</accession>
<name>A0ABD0XXH9_9HEMI</name>
<feature type="non-terminal residue" evidence="5">
    <location>
        <position position="1"/>
    </location>
</feature>
<reference evidence="5 6" key="1">
    <citation type="submission" date="2024-07" db="EMBL/GenBank/DDBJ databases">
        <title>Chromosome-level genome assembly of the water stick insect Ranatra chinensis (Heteroptera: Nepidae).</title>
        <authorList>
            <person name="Liu X."/>
        </authorList>
    </citation>
    <scope>NUCLEOTIDE SEQUENCE [LARGE SCALE GENOMIC DNA]</scope>
    <source>
        <strain evidence="5">Cailab_2021Rc</strain>
        <tissue evidence="5">Muscle</tissue>
    </source>
</reference>
<evidence type="ECO:0000313" key="5">
    <source>
        <dbReference type="EMBL" id="KAL1115971.1"/>
    </source>
</evidence>
<feature type="region of interest" description="Disordered" evidence="3">
    <location>
        <begin position="601"/>
        <end position="645"/>
    </location>
</feature>
<dbReference type="CDD" id="cd09566">
    <property type="entry name" value="SAM_liprin-beta1_2_repeat2"/>
    <property type="match status" value="1"/>
</dbReference>
<proteinExistence type="predicted"/>
<dbReference type="InterPro" id="IPR029515">
    <property type="entry name" value="Liprin"/>
</dbReference>
<dbReference type="SUPFAM" id="SSF47769">
    <property type="entry name" value="SAM/Pointed domain"/>
    <property type="match status" value="3"/>
</dbReference>
<dbReference type="InterPro" id="IPR013761">
    <property type="entry name" value="SAM/pointed_sf"/>
</dbReference>
<keyword evidence="1" id="KW-0677">Repeat</keyword>
<sequence>FFFQPTSELEEQVRRLDNEKESLALQVAVLTDQVEAQAEKIAELEKLVAEQKRQISASDDMLQREMLTRSSLETQKLELLAVVSELKRREASLERDNLELREERRRTNKPPLAPRPHPSPAATSTPQPVRHLSSGCNLVLVSGGNLSRDYCGESYSALSLLVSATCIINSGVEVMTHIQPTLLLLGGGQYRSLPRERSLTTGGRRVVAFADMERHERTASVPNLAETESIATNDSIMAESIDRQVSPSSSSAAKGIRKIFGRLKRSGSGNLDDLPSGGEGNFVRGGIRSTAGPRLCTTSQSEIDSTPFPDWTVDRVCDWLRDLGLECCVTQEARNWIKSGSTLLSAPPHEVDKELNVKAGILRKKLHLALHCQRGEVCDPLLMASCRLDHCWVVRWLDDIGLPQYKNSFLGARLDGRMLHRLTVDDVHSLHVTSALHVASIRTGIHVLRKENFDPNCLIRRSDPDSCSEERVELWTNHRVMEWLRVVDLAEYAPNLRGSGVHGGLMVHEDRFNATLLASLLSIPPEKTLLRRHLSTHFTQLVGPVVIQSKRLAETSLGYIPLTTSLKIKVPKKGQFTLKRKKNRFELDDGELVCPLVEGGASSPAASHIPGDDSTGVVSSMSSSAAAAGPPPLPRCKSTNLLTSQ</sequence>
<protein>
    <recommendedName>
        <fullName evidence="4">SAM domain-containing protein</fullName>
    </recommendedName>
</protein>
<evidence type="ECO:0000313" key="6">
    <source>
        <dbReference type="Proteomes" id="UP001558652"/>
    </source>
</evidence>
<evidence type="ECO:0000256" key="1">
    <source>
        <dbReference type="ARBA" id="ARBA00022737"/>
    </source>
</evidence>
<dbReference type="Pfam" id="PF07647">
    <property type="entry name" value="SAM_2"/>
    <property type="match status" value="1"/>
</dbReference>
<dbReference type="InterPro" id="IPR037618">
    <property type="entry name" value="LIPB1/2_SAM_2nd"/>
</dbReference>
<evidence type="ECO:0000256" key="2">
    <source>
        <dbReference type="ARBA" id="ARBA00023054"/>
    </source>
</evidence>
<dbReference type="Gene3D" id="1.10.150.50">
    <property type="entry name" value="Transcription Factor, Ets-1"/>
    <property type="match status" value="3"/>
</dbReference>
<dbReference type="InterPro" id="IPR037619">
    <property type="entry name" value="LIPB1/2_SAM_3rd"/>
</dbReference>
<dbReference type="EMBL" id="JBFDAA010000018">
    <property type="protein sequence ID" value="KAL1115971.1"/>
    <property type="molecule type" value="Genomic_DNA"/>
</dbReference>
<organism evidence="5 6">
    <name type="scientific">Ranatra chinensis</name>
    <dbReference type="NCBI Taxonomy" id="642074"/>
    <lineage>
        <taxon>Eukaryota</taxon>
        <taxon>Metazoa</taxon>
        <taxon>Ecdysozoa</taxon>
        <taxon>Arthropoda</taxon>
        <taxon>Hexapoda</taxon>
        <taxon>Insecta</taxon>
        <taxon>Pterygota</taxon>
        <taxon>Neoptera</taxon>
        <taxon>Paraneoptera</taxon>
        <taxon>Hemiptera</taxon>
        <taxon>Heteroptera</taxon>
        <taxon>Panheteroptera</taxon>
        <taxon>Nepomorpha</taxon>
        <taxon>Nepidae</taxon>
        <taxon>Ranatrinae</taxon>
        <taxon>Ranatra</taxon>
    </lineage>
</organism>
<gene>
    <name evidence="5" type="ORF">AAG570_005466</name>
</gene>
<evidence type="ECO:0000256" key="3">
    <source>
        <dbReference type="SAM" id="MobiDB-lite"/>
    </source>
</evidence>
<feature type="domain" description="SAM" evidence="4">
    <location>
        <begin position="393"/>
        <end position="451"/>
    </location>
</feature>
<dbReference type="PANTHER" id="PTHR12587">
    <property type="entry name" value="LAR INTERACTING PROTEIN LIP -RELATED PROTEIN"/>
    <property type="match status" value="1"/>
</dbReference>
<evidence type="ECO:0000259" key="4">
    <source>
        <dbReference type="PROSITE" id="PS50105"/>
    </source>
</evidence>
<dbReference type="InterPro" id="IPR058914">
    <property type="entry name" value="LIPB1/2_CC"/>
</dbReference>
<dbReference type="PANTHER" id="PTHR12587:SF14">
    <property type="entry name" value="AT31531P"/>
    <property type="match status" value="1"/>
</dbReference>
<dbReference type="Proteomes" id="UP001558652">
    <property type="component" value="Unassembled WGS sequence"/>
</dbReference>
<keyword evidence="6" id="KW-1185">Reference proteome</keyword>
<keyword evidence="2" id="KW-0175">Coiled coil</keyword>